<feature type="region of interest" description="Disordered" evidence="1">
    <location>
        <begin position="362"/>
        <end position="391"/>
    </location>
</feature>
<feature type="region of interest" description="Disordered" evidence="1">
    <location>
        <begin position="306"/>
        <end position="347"/>
    </location>
</feature>
<dbReference type="Proteomes" id="UP000054558">
    <property type="component" value="Unassembled WGS sequence"/>
</dbReference>
<dbReference type="InterPro" id="IPR029063">
    <property type="entry name" value="SAM-dependent_MTases_sf"/>
</dbReference>
<evidence type="ECO:0000256" key="1">
    <source>
        <dbReference type="SAM" id="MobiDB-lite"/>
    </source>
</evidence>
<evidence type="ECO:0000313" key="3">
    <source>
        <dbReference type="Proteomes" id="UP000054558"/>
    </source>
</evidence>
<dbReference type="Gene3D" id="3.40.50.150">
    <property type="entry name" value="Vaccinia Virus protein VP39"/>
    <property type="match status" value="1"/>
</dbReference>
<feature type="region of interest" description="Disordered" evidence="1">
    <location>
        <begin position="104"/>
        <end position="131"/>
    </location>
</feature>
<evidence type="ECO:0000313" key="2">
    <source>
        <dbReference type="EMBL" id="GAQ93292.1"/>
    </source>
</evidence>
<dbReference type="AlphaFoldDB" id="A0A1Y1IT77"/>
<keyword evidence="3" id="KW-1185">Reference proteome</keyword>
<feature type="compositionally biased region" description="Basic and acidic residues" evidence="1">
    <location>
        <begin position="306"/>
        <end position="320"/>
    </location>
</feature>
<proteinExistence type="predicted"/>
<name>A0A1Y1IT77_KLENI</name>
<feature type="compositionally biased region" description="Basic and acidic residues" evidence="1">
    <location>
        <begin position="336"/>
        <end position="347"/>
    </location>
</feature>
<protein>
    <submittedName>
        <fullName evidence="2">Uncharacterized protein</fullName>
    </submittedName>
</protein>
<dbReference type="EMBL" id="DF238371">
    <property type="protein sequence ID" value="GAQ93292.1"/>
    <property type="molecule type" value="Genomic_DNA"/>
</dbReference>
<feature type="region of interest" description="Disordered" evidence="1">
    <location>
        <begin position="443"/>
        <end position="474"/>
    </location>
</feature>
<accession>A0A1Y1IT77</accession>
<dbReference type="OMA" id="EFIACEA"/>
<feature type="compositionally biased region" description="Low complexity" evidence="1">
    <location>
        <begin position="458"/>
        <end position="474"/>
    </location>
</feature>
<gene>
    <name evidence="2" type="ORF">KFL_014220010</name>
</gene>
<organism evidence="2 3">
    <name type="scientific">Klebsormidium nitens</name>
    <name type="common">Green alga</name>
    <name type="synonym">Ulothrix nitens</name>
    <dbReference type="NCBI Taxonomy" id="105231"/>
    <lineage>
        <taxon>Eukaryota</taxon>
        <taxon>Viridiplantae</taxon>
        <taxon>Streptophyta</taxon>
        <taxon>Klebsormidiophyceae</taxon>
        <taxon>Klebsormidiales</taxon>
        <taxon>Klebsormidiaceae</taxon>
        <taxon>Klebsormidium</taxon>
    </lineage>
</organism>
<dbReference type="SUPFAM" id="SSF53335">
    <property type="entry name" value="S-adenosyl-L-methionine-dependent methyltransferases"/>
    <property type="match status" value="1"/>
</dbReference>
<feature type="non-terminal residue" evidence="2">
    <location>
        <position position="1"/>
    </location>
</feature>
<sequence length="860" mass="89780">HGRQRAPCFVCGDTGHLGAQYSKRVVPSAVAAPAPRATQSVSSAEFAEFQAWKMSAQAATAVGASDEEEEGSEWDDQEYELGAVALPLGTPGVVMAAAGTKEGAHKARATRAARARGPAKEGPGGEETKGAAGSAVGTAQIAGPVNIAAAEALKARRDKAAAKERLVKLPDHGRQVAPQGLNRLPKGFKVKEAGPAGNAPHGQRAAAAEGVMPNTTRRAVTGATNQVGQAASRCEQPGLVGHGSLVSGEVRLPVALFLDLAEKAGLDLATVASLTRDGQVLGGELPARVRAGRALSPIALKARRAREERAAEETGERHEAMVGPVAQPALAGSAARAEKGREQEDQAREVAFADAIAWADAAEAEEQPESSAMGAARMRRRAGGERQGADADAELARAMAEEEEEGARAAYRARAAAVDEDARVARELVAQEARKRGVDQAAAMRAQDPQGATGGAAAGAPAAGAPKGKGKVQQGDPPLVQVLAWEKKLSTGAWRGAAQLAEVVVTPKEDVVVAAATRAQAMACFAEGRPLVSPSEREHVEGVPDWVDNATKVVKVMTTKGWWAPDRVLLDGGSFYSMAGARLKARLGLTEADMDTGGHRVQTAMGKVEVLPGGLTKEPVPIVLNPGTAEELCLLEKLAFTGSTGYDLLIGTRAAYPAGLSVDRWTEEGVYRVNWRTEGDKEGGVTRSEGEGAAKETLSPVERVGRRLATRWPRGPQIDIAAEAKRAVSAAVGTQRRKPGKPPQGAIPQLAGCKPLDQRLVPALPGDRPLRVLELFAGVGSATQALARLGYELGEFIACEARGAARVVHAHALSELAREFPQTVRGRAGAQLHHRFPQDIRLITSQALRELGPIDLVVAG</sequence>
<reference evidence="2 3" key="1">
    <citation type="journal article" date="2014" name="Nat. Commun.">
        <title>Klebsormidium flaccidum genome reveals primary factors for plant terrestrial adaptation.</title>
        <authorList>
            <person name="Hori K."/>
            <person name="Maruyama F."/>
            <person name="Fujisawa T."/>
            <person name="Togashi T."/>
            <person name="Yamamoto N."/>
            <person name="Seo M."/>
            <person name="Sato S."/>
            <person name="Yamada T."/>
            <person name="Mori H."/>
            <person name="Tajima N."/>
            <person name="Moriyama T."/>
            <person name="Ikeuchi M."/>
            <person name="Watanabe M."/>
            <person name="Wada H."/>
            <person name="Kobayashi K."/>
            <person name="Saito M."/>
            <person name="Masuda T."/>
            <person name="Sasaki-Sekimoto Y."/>
            <person name="Mashiguchi K."/>
            <person name="Awai K."/>
            <person name="Shimojima M."/>
            <person name="Masuda S."/>
            <person name="Iwai M."/>
            <person name="Nobusawa T."/>
            <person name="Narise T."/>
            <person name="Kondo S."/>
            <person name="Saito H."/>
            <person name="Sato R."/>
            <person name="Murakawa M."/>
            <person name="Ihara Y."/>
            <person name="Oshima-Yamada Y."/>
            <person name="Ohtaka K."/>
            <person name="Satoh M."/>
            <person name="Sonobe K."/>
            <person name="Ishii M."/>
            <person name="Ohtani R."/>
            <person name="Kanamori-Sato M."/>
            <person name="Honoki R."/>
            <person name="Miyazaki D."/>
            <person name="Mochizuki H."/>
            <person name="Umetsu J."/>
            <person name="Higashi K."/>
            <person name="Shibata D."/>
            <person name="Kamiya Y."/>
            <person name="Sato N."/>
            <person name="Nakamura Y."/>
            <person name="Tabata S."/>
            <person name="Ida S."/>
            <person name="Kurokawa K."/>
            <person name="Ohta H."/>
        </authorList>
    </citation>
    <scope>NUCLEOTIDE SEQUENCE [LARGE SCALE GENOMIC DNA]</scope>
    <source>
        <strain evidence="2 3">NIES-2285</strain>
    </source>
</reference>